<dbReference type="Gene3D" id="3.60.110.10">
    <property type="entry name" value="Carbon-nitrogen hydrolase"/>
    <property type="match status" value="1"/>
</dbReference>
<dbReference type="GO" id="GO:0106008">
    <property type="term" value="F:2-oxoglutaramate amidase activity"/>
    <property type="evidence" value="ECO:0007669"/>
    <property type="project" value="TreeGrafter"/>
</dbReference>
<dbReference type="STRING" id="272562.CA_C1665"/>
<dbReference type="GeneID" id="44998160"/>
<dbReference type="PATRIC" id="fig|272562.8.peg.1868"/>
<keyword evidence="3" id="KW-1185">Reference proteome</keyword>
<dbReference type="InterPro" id="IPR052737">
    <property type="entry name" value="Omega-amidase_YafV"/>
</dbReference>
<proteinExistence type="predicted"/>
<dbReference type="Pfam" id="PF00795">
    <property type="entry name" value="CN_hydrolase"/>
    <property type="match status" value="1"/>
</dbReference>
<dbReference type="PROSITE" id="PS50263">
    <property type="entry name" value="CN_HYDROLASE"/>
    <property type="match status" value="1"/>
</dbReference>
<feature type="domain" description="CN hydrolase" evidence="1">
    <location>
        <begin position="1"/>
        <end position="232"/>
    </location>
</feature>
<dbReference type="OrthoDB" id="9811121at2"/>
<reference evidence="2 3" key="1">
    <citation type="journal article" date="2001" name="J. Bacteriol.">
        <title>Genome sequence and comparative analysis of the solvent-producing bacterium Clostridium acetobutylicum.</title>
        <authorList>
            <person name="Nolling J."/>
            <person name="Breton G."/>
            <person name="Omelchenko M.V."/>
            <person name="Makarova K.S."/>
            <person name="Zeng Q."/>
            <person name="Gibson R."/>
            <person name="Lee H.M."/>
            <person name="Dubois J."/>
            <person name="Qiu D."/>
            <person name="Hitti J."/>
            <person name="Wolf Y.I."/>
            <person name="Tatusov R.L."/>
            <person name="Sabathe F."/>
            <person name="Doucette-Stamm L."/>
            <person name="Soucaille P."/>
            <person name="Daly M.J."/>
            <person name="Bennett G.N."/>
            <person name="Koonin E.V."/>
            <person name="Smith D.R."/>
        </authorList>
    </citation>
    <scope>NUCLEOTIDE SEQUENCE [LARGE SCALE GENOMIC DNA]</scope>
    <source>
        <strain evidence="3">ATCC 824 / DSM 792 / JCM 1419 / LMG 5710 / VKM B-1787</strain>
    </source>
</reference>
<protein>
    <submittedName>
        <fullName evidence="2">Predicted amidohydrolase</fullName>
    </submittedName>
</protein>
<dbReference type="HOGENOM" id="CLU_030130_3_7_9"/>
<dbReference type="EMBL" id="AE001437">
    <property type="protein sequence ID" value="AAK79631.1"/>
    <property type="molecule type" value="Genomic_DNA"/>
</dbReference>
<dbReference type="AlphaFoldDB" id="Q97IH6"/>
<dbReference type="PANTHER" id="PTHR47799">
    <property type="entry name" value="OMEGA-AMIDASE YAFV"/>
    <property type="match status" value="1"/>
</dbReference>
<dbReference type="Proteomes" id="UP000000814">
    <property type="component" value="Chromosome"/>
</dbReference>
<gene>
    <name evidence="2" type="ordered locus">CA_C1665</name>
</gene>
<dbReference type="SUPFAM" id="SSF56317">
    <property type="entry name" value="Carbon-nitrogen hydrolase"/>
    <property type="match status" value="1"/>
</dbReference>
<dbReference type="InterPro" id="IPR036526">
    <property type="entry name" value="C-N_Hydrolase_sf"/>
</dbReference>
<dbReference type="KEGG" id="cac:CA_C1665"/>
<evidence type="ECO:0000259" key="1">
    <source>
        <dbReference type="PROSITE" id="PS50263"/>
    </source>
</evidence>
<organism evidence="2 3">
    <name type="scientific">Clostridium acetobutylicum (strain ATCC 824 / DSM 792 / JCM 1419 / IAM 19013 / LMG 5710 / NBRC 13948 / NRRL B-527 / VKM B-1787 / 2291 / W)</name>
    <dbReference type="NCBI Taxonomy" id="272562"/>
    <lineage>
        <taxon>Bacteria</taxon>
        <taxon>Bacillati</taxon>
        <taxon>Bacillota</taxon>
        <taxon>Clostridia</taxon>
        <taxon>Eubacteriales</taxon>
        <taxon>Clostridiaceae</taxon>
        <taxon>Clostridium</taxon>
    </lineage>
</organism>
<dbReference type="PANTHER" id="PTHR47799:SF1">
    <property type="entry name" value="OMEGA-AMIDASE YAFV"/>
    <property type="match status" value="1"/>
</dbReference>
<name>Q97IH6_CLOAB</name>
<accession>Q97IH6</accession>
<evidence type="ECO:0000313" key="2">
    <source>
        <dbReference type="EMBL" id="AAK79631.1"/>
    </source>
</evidence>
<dbReference type="eggNOG" id="COG0388">
    <property type="taxonomic scope" value="Bacteria"/>
</dbReference>
<sequence>MKIALGQIDVFFEDKERTKEKCLNFMKKAADKKADLIIFPEMTLTGFSMKVDKIGENKFETLEWFKEKSKEFNIYSGFGFVEGTKKGKNNFSICSPLGEEILRYTKLHPFSYGNEDKYFYKGNEIVYCKIGDFNISTFICYDLRFPEIFQKASKESECILIIANWPKVRREQWIALIKARAIETQSYIAAVNRVGEGDGLYYSGDSMVVNPYGEITAFKSEKEELLICDININEVKKCREEFRFKEDRREEFYCKLFMKK</sequence>
<dbReference type="RefSeq" id="WP_010964972.1">
    <property type="nucleotide sequence ID" value="NC_003030.1"/>
</dbReference>
<dbReference type="InterPro" id="IPR003010">
    <property type="entry name" value="C-N_Hydrolase"/>
</dbReference>
<dbReference type="GO" id="GO:0050152">
    <property type="term" value="F:omega-amidase activity"/>
    <property type="evidence" value="ECO:0007669"/>
    <property type="project" value="TreeGrafter"/>
</dbReference>
<dbReference type="PIR" id="D97105">
    <property type="entry name" value="D97105"/>
</dbReference>
<evidence type="ECO:0000313" key="3">
    <source>
        <dbReference type="Proteomes" id="UP000000814"/>
    </source>
</evidence>